<feature type="domain" description="TLDc" evidence="6">
    <location>
        <begin position="672"/>
        <end position="854"/>
    </location>
</feature>
<gene>
    <name evidence="7" type="ORF">CDEB00056_LOCUS2896</name>
</gene>
<evidence type="ECO:0000256" key="1">
    <source>
        <dbReference type="ARBA" id="ARBA00004173"/>
    </source>
</evidence>
<feature type="compositionally biased region" description="Polar residues" evidence="5">
    <location>
        <begin position="319"/>
        <end position="335"/>
    </location>
</feature>
<feature type="compositionally biased region" description="Polar residues" evidence="5">
    <location>
        <begin position="417"/>
        <end position="431"/>
    </location>
</feature>
<accession>A0A7S3PWU6</accession>
<evidence type="ECO:0000256" key="4">
    <source>
        <dbReference type="ARBA" id="ARBA00040604"/>
    </source>
</evidence>
<dbReference type="InterPro" id="IPR006571">
    <property type="entry name" value="TLDc_dom"/>
</dbReference>
<name>A0A7S3PWU6_9STRA</name>
<feature type="region of interest" description="Disordered" evidence="5">
    <location>
        <begin position="400"/>
        <end position="489"/>
    </location>
</feature>
<evidence type="ECO:0000256" key="5">
    <source>
        <dbReference type="SAM" id="MobiDB-lite"/>
    </source>
</evidence>
<dbReference type="PROSITE" id="PS51886">
    <property type="entry name" value="TLDC"/>
    <property type="match status" value="1"/>
</dbReference>
<dbReference type="EMBL" id="HBIO01004214">
    <property type="protein sequence ID" value="CAE0458055.1"/>
    <property type="molecule type" value="Transcribed_RNA"/>
</dbReference>
<keyword evidence="3" id="KW-0496">Mitochondrion</keyword>
<dbReference type="GO" id="GO:0005739">
    <property type="term" value="C:mitochondrion"/>
    <property type="evidence" value="ECO:0007669"/>
    <property type="project" value="UniProtKB-SubCell"/>
</dbReference>
<evidence type="ECO:0000256" key="3">
    <source>
        <dbReference type="ARBA" id="ARBA00023128"/>
    </source>
</evidence>
<evidence type="ECO:0000259" key="6">
    <source>
        <dbReference type="PROSITE" id="PS51886"/>
    </source>
</evidence>
<organism evidence="7">
    <name type="scientific">Chaetoceros debilis</name>
    <dbReference type="NCBI Taxonomy" id="122233"/>
    <lineage>
        <taxon>Eukaryota</taxon>
        <taxon>Sar</taxon>
        <taxon>Stramenopiles</taxon>
        <taxon>Ochrophyta</taxon>
        <taxon>Bacillariophyta</taxon>
        <taxon>Coscinodiscophyceae</taxon>
        <taxon>Chaetocerotophycidae</taxon>
        <taxon>Chaetocerotales</taxon>
        <taxon>Chaetocerotaceae</taxon>
        <taxon>Chaetoceros</taxon>
    </lineage>
</organism>
<dbReference type="AlphaFoldDB" id="A0A7S3PWU6"/>
<proteinExistence type="inferred from homology"/>
<feature type="region of interest" description="Disordered" evidence="5">
    <location>
        <begin position="311"/>
        <end position="335"/>
    </location>
</feature>
<dbReference type="Pfam" id="PF07534">
    <property type="entry name" value="TLD"/>
    <property type="match status" value="1"/>
</dbReference>
<protein>
    <recommendedName>
        <fullName evidence="4">Oxidation resistance protein 1</fullName>
    </recommendedName>
</protein>
<comment type="subcellular location">
    <subcellularLocation>
        <location evidence="1">Mitochondrion</location>
    </subcellularLocation>
</comment>
<evidence type="ECO:0000256" key="2">
    <source>
        <dbReference type="ARBA" id="ARBA00009540"/>
    </source>
</evidence>
<sequence length="883" mass="99188">MKIPMNCVRPAAEDEKNCVPPRPRQHIDKVKNRLKEGYMVPSCTTGRCQTSDWKNTECNFNNPSVISQTRDLLKGFILRKRKALTVPECTFLESLADGGDEDEMNSAMKVLADQELFFHPCMSPQEKTAILRNNYEVRSTNGIGERFDDSCDKGFLKVDSKIESKVNEEFNVEVVNSDSGVVILQQVPGFLDEPLEDRCRNEFIQNNEDGKCHDFESPKLTANKMIDFKTPTSQIRQIKEDELESRQGSCQRIARVAERKESGVHSSMWKAHKQGLSLTRTSSIQAQKVHRSSSFRRQLFIPVERSLSASQSRYHRPNASLSSMSSRNATNGEMSYNDSLISETSYQSEVKGTGPSVALSSIPGLDLAISILEDRKKSPSSKSYTFDSVTYFPSFQRGKANGLSPPLPPSKSLQKSRSATITSPQIAQALSSAKKCEDHSSENCPERHHAPLRSFRNPSPMRSFKGPKPSVSSRRSSLFSHPSSQGIDLSASANSISSVESSISILETILSEDEGVPPMRIEQVPLRCFSRVNESPMQHKETMAELEDFEAAKKYESLVSSTMNTSGDPFNNVDGRSLPISNKFDLMDLRKTISEDLLPTFHCKNDLKERNLDSLMDMDGVEEDGERPEVDEQHFDAWKTFGDEYEEYGYGRRSFPFDILGTSADDVSSLPHVMSPPLMESLHHFLPYSVSEKNFYMKYSLVRDGASFYNMLQQIRASQHTLIGIETTDGEVFGSFSSSPWRKSKTYFGSGEAFLWKMKNDRKTLCKSVIDQASLESDVEVFAWTGKNYFNQFCSDAKFALGGGSSNEKEGGFGLLVENDLFYGSTNFCSTFGNPPLSTRTQFEIVNLEIWTMTAAMTVKDADRMEMAHLFLESNRLNKLAKM</sequence>
<reference evidence="7" key="1">
    <citation type="submission" date="2021-01" db="EMBL/GenBank/DDBJ databases">
        <authorList>
            <person name="Corre E."/>
            <person name="Pelletier E."/>
            <person name="Niang G."/>
            <person name="Scheremetjew M."/>
            <person name="Finn R."/>
            <person name="Kale V."/>
            <person name="Holt S."/>
            <person name="Cochrane G."/>
            <person name="Meng A."/>
            <person name="Brown T."/>
            <person name="Cohen L."/>
        </authorList>
    </citation>
    <scope>NUCLEOTIDE SEQUENCE</scope>
    <source>
        <strain evidence="7">MM31A-1</strain>
    </source>
</reference>
<dbReference type="PANTHER" id="PTHR23354">
    <property type="entry name" value="NUCLEOLAR PROTEIN 7/ESTROGEN RECEPTOR COACTIVATOR-RELATED"/>
    <property type="match status" value="1"/>
</dbReference>
<feature type="compositionally biased region" description="Low complexity" evidence="5">
    <location>
        <begin position="470"/>
        <end position="489"/>
    </location>
</feature>
<comment type="similarity">
    <text evidence="2">Belongs to the OXR1 family.</text>
</comment>
<dbReference type="SMART" id="SM00584">
    <property type="entry name" value="TLDc"/>
    <property type="match status" value="1"/>
</dbReference>
<feature type="compositionally biased region" description="Basic and acidic residues" evidence="5">
    <location>
        <begin position="434"/>
        <end position="449"/>
    </location>
</feature>
<evidence type="ECO:0000313" key="7">
    <source>
        <dbReference type="EMBL" id="CAE0458055.1"/>
    </source>
</evidence>
<dbReference type="PANTHER" id="PTHR23354:SF62">
    <property type="entry name" value="MUSTARD, ISOFORM V"/>
    <property type="match status" value="1"/>
</dbReference>